<evidence type="ECO:0000256" key="1">
    <source>
        <dbReference type="SAM" id="SignalP"/>
    </source>
</evidence>
<proteinExistence type="predicted"/>
<dbReference type="EMBL" id="LXQD01000344">
    <property type="protein sequence ID" value="RCJ18920.1"/>
    <property type="molecule type" value="Genomic_DNA"/>
</dbReference>
<dbReference type="InterPro" id="IPR021787">
    <property type="entry name" value="DUF3352"/>
</dbReference>
<feature type="signal peptide" evidence="1">
    <location>
        <begin position="1"/>
        <end position="17"/>
    </location>
</feature>
<sequence>MILPVATLSLLSALTVAPVPEMSQPSPSQTPAVTNILPANTPLVGLINTKGKTWATLNRFYLFQTASKTVSQFLPSLFELDYAKDIESWLGEQVAFAFLPKVGSAPVSIDSNFLILAPVKDETRLQPLLEKLKADTSRVKEREYKGITILELNAPEVAPPGNTSPSSVRRLKLSSKPNLVKPDLPKKKRGIAIATLPGYVVTSITAQAIEQLIDASEGSTTLAQNPQFQETLKQSQSDGVLFTFYENLATLIPLISDISKDPNLPFPVFGADTIDLEEVKEYSSVNGFVTTQLEGLRLQVSAYRQTLKSKQSKIVTKKTGTMLDRMPGATYSALTGRNLNQQWQQLAKGFSTKPQLKEYLEMFRNFVRTSTGLDWDKDILGWMDGEYGFFLFPTKGGLFKFVAGSNFNMGIGVAVQTSNRTAADATLKKLDELIQSFLMGGVVVNTHNIQGQPVTSWDIGGDSSQSLLAYSWVDDNTVIVTTGFGAIADLVPQPYILLPSTYNFQTATNSLPSPNHGYFYVNTGSFLSWLYGFLPTVFNDQNFQPWKQIIGSVYSISATTSTTAEREQFDILLVLAPSRKE</sequence>
<dbReference type="Pfam" id="PF11832">
    <property type="entry name" value="DUF3352"/>
    <property type="match status" value="1"/>
</dbReference>
<gene>
    <name evidence="2" type="ORF">A6770_32510</name>
</gene>
<dbReference type="Proteomes" id="UP000252107">
    <property type="component" value="Unassembled WGS sequence"/>
</dbReference>
<dbReference type="AlphaFoldDB" id="A0A367Q578"/>
<feature type="chain" id="PRO_5016892171" description="DUF3352 domain-containing protein" evidence="1">
    <location>
        <begin position="18"/>
        <end position="581"/>
    </location>
</feature>
<comment type="caution">
    <text evidence="2">The sequence shown here is derived from an EMBL/GenBank/DDBJ whole genome shotgun (WGS) entry which is preliminary data.</text>
</comment>
<evidence type="ECO:0000313" key="3">
    <source>
        <dbReference type="Proteomes" id="UP000252107"/>
    </source>
</evidence>
<reference evidence="2" key="1">
    <citation type="submission" date="2016-04" db="EMBL/GenBank/DDBJ databases">
        <authorList>
            <person name="Tabuchi Yagui T.R."/>
        </authorList>
    </citation>
    <scope>NUCLEOTIDE SEQUENCE [LARGE SCALE GENOMIC DNA]</scope>
    <source>
        <strain evidence="2">NIES-26</strain>
    </source>
</reference>
<accession>A0A367Q578</accession>
<name>A0A367Q578_9NOSO</name>
<evidence type="ECO:0008006" key="4">
    <source>
        <dbReference type="Google" id="ProtNLM"/>
    </source>
</evidence>
<keyword evidence="3" id="KW-1185">Reference proteome</keyword>
<keyword evidence="1" id="KW-0732">Signal</keyword>
<evidence type="ECO:0000313" key="2">
    <source>
        <dbReference type="EMBL" id="RCJ18920.1"/>
    </source>
</evidence>
<organism evidence="2 3">
    <name type="scientific">Nostoc minutum NIES-26</name>
    <dbReference type="NCBI Taxonomy" id="1844469"/>
    <lineage>
        <taxon>Bacteria</taxon>
        <taxon>Bacillati</taxon>
        <taxon>Cyanobacteriota</taxon>
        <taxon>Cyanophyceae</taxon>
        <taxon>Nostocales</taxon>
        <taxon>Nostocaceae</taxon>
        <taxon>Nostoc</taxon>
    </lineage>
</organism>
<protein>
    <recommendedName>
        <fullName evidence="4">DUF3352 domain-containing protein</fullName>
    </recommendedName>
</protein>